<sequence length="120" mass="12751">MKQQLPSGGRVISGDNRSLLSPFHSPLQSWTHSSSLQLAGILAGQQPAAAEQRRESTSDKDEVISAGPIEHPDSSEIGQESRQGSFLGSGARGPESLQDGRAESPEQAKCVPMKESLDAR</sequence>
<name>A0ACB9US79_9CETA</name>
<evidence type="ECO:0000313" key="2">
    <source>
        <dbReference type="Proteomes" id="UP001057279"/>
    </source>
</evidence>
<protein>
    <submittedName>
        <fullName evidence="1">Uncharacterized protein</fullName>
    </submittedName>
</protein>
<dbReference type="EMBL" id="CM043037">
    <property type="protein sequence ID" value="KAI4578275.1"/>
    <property type="molecule type" value="Genomic_DNA"/>
</dbReference>
<dbReference type="Proteomes" id="UP001057279">
    <property type="component" value="Linkage Group LG12"/>
</dbReference>
<reference evidence="1" key="1">
    <citation type="submission" date="2022-03" db="EMBL/GenBank/DDBJ databases">
        <title>Genomic analyses of argali, domestic sheep and their hybrids provide insights into chromosomal evolution, heterosis and genetic basis of agronomic traits.</title>
        <authorList>
            <person name="Li M."/>
        </authorList>
    </citation>
    <scope>NUCLEOTIDE SEQUENCE</scope>
    <source>
        <strain evidence="1">F1 hybrid</strain>
    </source>
</reference>
<comment type="caution">
    <text evidence="1">The sequence shown here is derived from an EMBL/GenBank/DDBJ whole genome shotgun (WGS) entry which is preliminary data.</text>
</comment>
<keyword evidence="2" id="KW-1185">Reference proteome</keyword>
<gene>
    <name evidence="1" type="ORF">MJG53_011130</name>
</gene>
<evidence type="ECO:0000313" key="1">
    <source>
        <dbReference type="EMBL" id="KAI4578275.1"/>
    </source>
</evidence>
<accession>A0ACB9US79</accession>
<organism evidence="1 2">
    <name type="scientific">Ovis ammon polii x Ovis aries</name>
    <dbReference type="NCBI Taxonomy" id="2918886"/>
    <lineage>
        <taxon>Eukaryota</taxon>
        <taxon>Metazoa</taxon>
        <taxon>Chordata</taxon>
        <taxon>Craniata</taxon>
        <taxon>Vertebrata</taxon>
        <taxon>Euteleostomi</taxon>
        <taxon>Mammalia</taxon>
        <taxon>Eutheria</taxon>
        <taxon>Laurasiatheria</taxon>
        <taxon>Artiodactyla</taxon>
        <taxon>Ruminantia</taxon>
        <taxon>Pecora</taxon>
        <taxon>Bovidae</taxon>
        <taxon>Caprinae</taxon>
        <taxon>Ovis</taxon>
    </lineage>
</organism>
<proteinExistence type="predicted"/>